<name>A0ABU4IKE2_9VIBR</name>
<feature type="transmembrane region" description="Helical" evidence="1">
    <location>
        <begin position="216"/>
        <end position="235"/>
    </location>
</feature>
<evidence type="ECO:0000256" key="1">
    <source>
        <dbReference type="SAM" id="Phobius"/>
    </source>
</evidence>
<proteinExistence type="predicted"/>
<accession>A0ABU4IKE2</accession>
<feature type="transmembrane region" description="Helical" evidence="1">
    <location>
        <begin position="306"/>
        <end position="327"/>
    </location>
</feature>
<sequence>MEVSEIIEVVESHSGNTNVSTFDDAQLDLYFKIHQKVNQKSEEISKSYKNNILVEFSDIEELHEKIIQTIQSANPHRGSIIMQMMVSHHEGEAERFKTFEDFKNHNVTSPNPTTELGLIYKFSIQDSKSREVENYKVVANVKSRVGELYQIEQEAPSFISAAIVSSMVTTTARIMVEYSDYVKARHFIAMFDEWIKGCDESKEIKFISKLKSVSHLISRFGHLIIISLLGLFVSQSIDTGSLGSDELIKFIVLYGSVFVVISSLAELCFRKLEHAIDSYLALSYLKINKGDNKLIKSFKDRNKRSIRWSLMGIAGGFCMGVASSAAYDFIKFVINTN</sequence>
<keyword evidence="1" id="KW-0812">Transmembrane</keyword>
<dbReference type="EMBL" id="JAWRCN010000002">
    <property type="protein sequence ID" value="MDW6019033.1"/>
    <property type="molecule type" value="Genomic_DNA"/>
</dbReference>
<reference evidence="2 3" key="1">
    <citation type="submission" date="2023-11" db="EMBL/GenBank/DDBJ databases">
        <title>Plant-associative lifestyle of Vibrio porteresiae and its evolutionary dynamics.</title>
        <authorList>
            <person name="Rameshkumar N."/>
            <person name="Kirti K."/>
        </authorList>
    </citation>
    <scope>NUCLEOTIDE SEQUENCE [LARGE SCALE GENOMIC DNA]</scope>
    <source>
        <strain evidence="2 3">MSSRF60</strain>
    </source>
</reference>
<keyword evidence="3" id="KW-1185">Reference proteome</keyword>
<gene>
    <name evidence="2" type="ORF">SBW85_15140</name>
</gene>
<dbReference type="Proteomes" id="UP001272325">
    <property type="component" value="Unassembled WGS sequence"/>
</dbReference>
<dbReference type="RefSeq" id="WP_206361884.1">
    <property type="nucleotide sequence ID" value="NZ_AP024894.1"/>
</dbReference>
<comment type="caution">
    <text evidence="2">The sequence shown here is derived from an EMBL/GenBank/DDBJ whole genome shotgun (WGS) entry which is preliminary data.</text>
</comment>
<organism evidence="2 3">
    <name type="scientific">Vibrio plantisponsor</name>
    <dbReference type="NCBI Taxonomy" id="664643"/>
    <lineage>
        <taxon>Bacteria</taxon>
        <taxon>Pseudomonadati</taxon>
        <taxon>Pseudomonadota</taxon>
        <taxon>Gammaproteobacteria</taxon>
        <taxon>Vibrionales</taxon>
        <taxon>Vibrionaceae</taxon>
        <taxon>Vibrio</taxon>
    </lineage>
</organism>
<evidence type="ECO:0000313" key="2">
    <source>
        <dbReference type="EMBL" id="MDW6019033.1"/>
    </source>
</evidence>
<keyword evidence="1" id="KW-1133">Transmembrane helix</keyword>
<protein>
    <submittedName>
        <fullName evidence="2">Uncharacterized protein</fullName>
    </submittedName>
</protein>
<feature type="transmembrane region" description="Helical" evidence="1">
    <location>
        <begin position="247"/>
        <end position="269"/>
    </location>
</feature>
<evidence type="ECO:0000313" key="3">
    <source>
        <dbReference type="Proteomes" id="UP001272325"/>
    </source>
</evidence>
<keyword evidence="1" id="KW-0472">Membrane</keyword>